<proteinExistence type="predicted"/>
<sequence length="382" mass="44194">MSKRKNVDESSDECNTVYWVTIEDESDHDDDDEYDHESNKMIGIELEMECTQISKKAKVDSDHPLPSTFSSNATINHSNPILEKLKEMDKSINFKSKKNFEEAFASVADYLLNHVELVAQGKTFRLAELEFYYTCPPFHNDPFNHCHSLQTTKGEWYFHQSPSQINNDNYRGGNYKGLDLSIGCAKFKGGILIRSMIQCSDEKLIEGPSLCVDEILTLYGCKTIHEFVTKNFPKQRHFNALDETSAVHLRVSTTPKSDTFIRSARVGLTLKQESNKKERIEFIFRPYRFCLRPEKMKKGKHLMAIVLYKEFLDHGETDIIKKVEKLIGTSGLAKYFETFEEKRRIAFESASKIDTKKVKNYEKDFTTQQIYELAGILYNIFV</sequence>
<dbReference type="EMBL" id="VFQX01000061">
    <property type="protein sequence ID" value="KAF0973310.1"/>
    <property type="molecule type" value="Genomic_DNA"/>
</dbReference>
<organism evidence="1 2">
    <name type="scientific">Naegleria fowleri</name>
    <name type="common">Brain eating amoeba</name>
    <dbReference type="NCBI Taxonomy" id="5763"/>
    <lineage>
        <taxon>Eukaryota</taxon>
        <taxon>Discoba</taxon>
        <taxon>Heterolobosea</taxon>
        <taxon>Tetramitia</taxon>
        <taxon>Eutetramitia</taxon>
        <taxon>Vahlkampfiidae</taxon>
        <taxon>Naegleria</taxon>
    </lineage>
</organism>
<gene>
    <name evidence="1" type="ORF">FDP41_008517</name>
</gene>
<dbReference type="OrthoDB" id="16851at2759"/>
<reference evidence="1 2" key="1">
    <citation type="journal article" date="2019" name="Sci. Rep.">
        <title>Nanopore sequencing improves the draft genome of the human pathogenic amoeba Naegleria fowleri.</title>
        <authorList>
            <person name="Liechti N."/>
            <person name="Schurch N."/>
            <person name="Bruggmann R."/>
            <person name="Wittwer M."/>
        </authorList>
    </citation>
    <scope>NUCLEOTIDE SEQUENCE [LARGE SCALE GENOMIC DNA]</scope>
    <source>
        <strain evidence="1 2">ATCC 30894</strain>
    </source>
</reference>
<evidence type="ECO:0000313" key="1">
    <source>
        <dbReference type="EMBL" id="KAF0973310.1"/>
    </source>
</evidence>
<dbReference type="VEuPathDB" id="AmoebaDB:NfTy_092760"/>
<dbReference type="AlphaFoldDB" id="A0A6A5BH36"/>
<protein>
    <submittedName>
        <fullName evidence="1">Uncharacterized protein</fullName>
    </submittedName>
</protein>
<keyword evidence="2" id="KW-1185">Reference proteome</keyword>
<name>A0A6A5BH36_NAEFO</name>
<dbReference type="RefSeq" id="XP_044558023.1">
    <property type="nucleotide sequence ID" value="XM_044712379.1"/>
</dbReference>
<dbReference type="VEuPathDB" id="AmoebaDB:NF0053610"/>
<comment type="caution">
    <text evidence="1">The sequence shown here is derived from an EMBL/GenBank/DDBJ whole genome shotgun (WGS) entry which is preliminary data.</text>
</comment>
<evidence type="ECO:0000313" key="2">
    <source>
        <dbReference type="Proteomes" id="UP000444721"/>
    </source>
</evidence>
<dbReference type="GeneID" id="68115735"/>
<accession>A0A6A5BH36</accession>
<dbReference type="Proteomes" id="UP000444721">
    <property type="component" value="Unassembled WGS sequence"/>
</dbReference>
<dbReference type="VEuPathDB" id="AmoebaDB:FDP41_008517"/>